<dbReference type="SUPFAM" id="SSF51197">
    <property type="entry name" value="Clavaminate synthase-like"/>
    <property type="match status" value="1"/>
</dbReference>
<evidence type="ECO:0000259" key="28">
    <source>
        <dbReference type="PROSITE" id="PS51471"/>
    </source>
</evidence>
<comment type="catalytic activity">
    <reaction evidence="16">
        <text>a 3,N(4)-etheno-2'-deoxycytidine in double-stranded DNA + 2-oxoglutarate + O2 + H2O = a 2'-deoxycytidine in double-stranded DNA + glyoxal + succinate + CO2</text>
        <dbReference type="Rhea" id="RHEA:70467"/>
        <dbReference type="Rhea" id="RHEA-COMP:17070"/>
        <dbReference type="Rhea" id="RHEA-COMP:17905"/>
        <dbReference type="ChEBI" id="CHEBI:15377"/>
        <dbReference type="ChEBI" id="CHEBI:15379"/>
        <dbReference type="ChEBI" id="CHEBI:16526"/>
        <dbReference type="ChEBI" id="CHEBI:16810"/>
        <dbReference type="ChEBI" id="CHEBI:30031"/>
        <dbReference type="ChEBI" id="CHEBI:34779"/>
        <dbReference type="ChEBI" id="CHEBI:85452"/>
        <dbReference type="ChEBI" id="CHEBI:189585"/>
    </reaction>
    <physiologicalReaction direction="left-to-right" evidence="16">
        <dbReference type="Rhea" id="RHEA:70468"/>
    </physiologicalReaction>
</comment>
<evidence type="ECO:0000256" key="27">
    <source>
        <dbReference type="PIRSR" id="PIRSR632852-1"/>
    </source>
</evidence>
<gene>
    <name evidence="29" type="ORF">L798_03464</name>
</gene>
<evidence type="ECO:0000256" key="5">
    <source>
        <dbReference type="ARBA" id="ARBA00022763"/>
    </source>
</evidence>
<dbReference type="InterPro" id="IPR037151">
    <property type="entry name" value="AlkB-like_sf"/>
</dbReference>
<comment type="catalytic activity">
    <reaction evidence="12">
        <text>an N(1)-methyl-2'-deoxyadenosine in single-stranded DNA + 2-oxoglutarate + O2 = a 2'-deoxyadenosine in single-stranded DNA + formaldehyde + succinate + CO2 + H(+)</text>
        <dbReference type="Rhea" id="RHEA:70447"/>
        <dbReference type="Rhea" id="RHEA-COMP:17895"/>
        <dbReference type="Rhea" id="RHEA-COMP:17896"/>
        <dbReference type="ChEBI" id="CHEBI:15378"/>
        <dbReference type="ChEBI" id="CHEBI:15379"/>
        <dbReference type="ChEBI" id="CHEBI:16526"/>
        <dbReference type="ChEBI" id="CHEBI:16810"/>
        <dbReference type="ChEBI" id="CHEBI:16842"/>
        <dbReference type="ChEBI" id="CHEBI:30031"/>
        <dbReference type="ChEBI" id="CHEBI:90615"/>
        <dbReference type="ChEBI" id="CHEBI:139096"/>
    </reaction>
    <physiologicalReaction direction="left-to-right" evidence="12">
        <dbReference type="Rhea" id="RHEA:70448"/>
    </physiologicalReaction>
</comment>
<accession>A0A067RC09</accession>
<dbReference type="OrthoDB" id="445341at2759"/>
<feature type="binding site" evidence="27">
    <location>
        <position position="147"/>
    </location>
    <ligand>
        <name>2-oxoglutarate</name>
        <dbReference type="ChEBI" id="CHEBI:16810"/>
    </ligand>
</feature>
<comment type="subunit">
    <text evidence="22">Interacts with PCNA homotrimer; this interaction is enhanced during the S-phase of the cell cycle. Interacts with nucleolar proteins NCL, UBTF and NPM1. Interacts with XRCC5-XRCC6 heterodimer.</text>
</comment>
<feature type="binding site" evidence="27">
    <location>
        <position position="157"/>
    </location>
    <ligand>
        <name>2-oxoglutarate</name>
        <dbReference type="ChEBI" id="CHEBI:16810"/>
    </ligand>
</feature>
<keyword evidence="7 29" id="KW-0223">Dioxygenase</keyword>
<evidence type="ECO:0000256" key="20">
    <source>
        <dbReference type="ARBA" id="ARBA00052800"/>
    </source>
</evidence>
<keyword evidence="8" id="KW-0560">Oxidoreductase</keyword>
<comment type="catalytic activity">
    <reaction evidence="14">
        <text>a 1,N(6)-etheno-2'-deoxyadenosine in single-stranded DNA + 2-oxoglutarate + O2 + H2O = a 2'-deoxyadenosine in single-stranded DNA + glyoxal + succinate + CO2</text>
        <dbReference type="Rhea" id="RHEA:70459"/>
        <dbReference type="Rhea" id="RHEA-COMP:17896"/>
        <dbReference type="Rhea" id="RHEA-COMP:17904"/>
        <dbReference type="ChEBI" id="CHEBI:15377"/>
        <dbReference type="ChEBI" id="CHEBI:15379"/>
        <dbReference type="ChEBI" id="CHEBI:16526"/>
        <dbReference type="ChEBI" id="CHEBI:16810"/>
        <dbReference type="ChEBI" id="CHEBI:30031"/>
        <dbReference type="ChEBI" id="CHEBI:34779"/>
        <dbReference type="ChEBI" id="CHEBI:90615"/>
        <dbReference type="ChEBI" id="CHEBI:189583"/>
    </reaction>
    <physiologicalReaction direction="left-to-right" evidence="14">
        <dbReference type="Rhea" id="RHEA:70460"/>
    </physiologicalReaction>
</comment>
<keyword evidence="10" id="KW-0234">DNA repair</keyword>
<feature type="binding site" evidence="27">
    <location>
        <position position="239"/>
    </location>
    <ligand>
        <name>2-oxoglutarate</name>
        <dbReference type="ChEBI" id="CHEBI:16810"/>
    </ligand>
</feature>
<evidence type="ECO:0000256" key="14">
    <source>
        <dbReference type="ARBA" id="ARBA00051189"/>
    </source>
</evidence>
<evidence type="ECO:0000256" key="16">
    <source>
        <dbReference type="ARBA" id="ARBA00051434"/>
    </source>
</evidence>
<comment type="catalytic activity">
    <reaction evidence="19">
        <text>a 1,N(6)-etheno-2'-deoxyadenosine in double-stranded DNA + 2-oxoglutarate + O2 + H2O = a 2'-deoxyadenosine in double-stranded DNA + glyoxal + succinate + CO2</text>
        <dbReference type="Rhea" id="RHEA:70463"/>
        <dbReference type="Rhea" id="RHEA-COMP:17897"/>
        <dbReference type="Rhea" id="RHEA-COMP:17903"/>
        <dbReference type="ChEBI" id="CHEBI:15377"/>
        <dbReference type="ChEBI" id="CHEBI:15379"/>
        <dbReference type="ChEBI" id="CHEBI:16526"/>
        <dbReference type="ChEBI" id="CHEBI:16810"/>
        <dbReference type="ChEBI" id="CHEBI:30031"/>
        <dbReference type="ChEBI" id="CHEBI:34779"/>
        <dbReference type="ChEBI" id="CHEBI:90615"/>
        <dbReference type="ChEBI" id="CHEBI:189583"/>
    </reaction>
    <physiologicalReaction direction="left-to-right" evidence="19">
        <dbReference type="Rhea" id="RHEA:70464"/>
    </physiologicalReaction>
</comment>
<evidence type="ECO:0000256" key="11">
    <source>
        <dbReference type="ARBA" id="ARBA00023242"/>
    </source>
</evidence>
<dbReference type="GO" id="GO:0051747">
    <property type="term" value="F:cytosine C-5 DNA demethylase activity"/>
    <property type="evidence" value="ECO:0007669"/>
    <property type="project" value="UniProtKB-ARBA"/>
</dbReference>
<sequence>MILDSRPFLIILPKISMEVECSSMCTGSLEACLDKVELEQLKWRKISAEGLDLGYTILLPPSVASQLLEHLESNLDYFSGDLAKVYVYGKWHPIPRQQVAFGDSGMSYKFSGNTVPAMMWPPILLRVRDLISEITGYYYNFVLVNRYKNGTDYIAEHRDDEKDLDPVVPIASLSLGQARDFVFKHRDARKSGPEKKDISSVKLLLEHGSLLLMNPPTNKLWFHSLPRRKNCHGVRLNLTFRKVLKTPGT</sequence>
<dbReference type="GO" id="GO:0005654">
    <property type="term" value="C:nucleoplasm"/>
    <property type="evidence" value="ECO:0007669"/>
    <property type="project" value="UniProtKB-SubCell"/>
</dbReference>
<evidence type="ECO:0000256" key="22">
    <source>
        <dbReference type="ARBA" id="ARBA00062909"/>
    </source>
</evidence>
<evidence type="ECO:0000256" key="13">
    <source>
        <dbReference type="ARBA" id="ARBA00051165"/>
    </source>
</evidence>
<comment type="catalytic activity">
    <reaction evidence="15">
        <text>an N(3)-methyl-2'-deoxycytidine in double-stranded DNA + 2-oxoglutarate + O2 = a 2'-deoxycytidine in double-stranded DNA + formaldehyde + succinate + CO2 + H(+)</text>
        <dbReference type="Rhea" id="RHEA:70439"/>
        <dbReference type="Rhea" id="RHEA-COMP:14237"/>
        <dbReference type="Rhea" id="RHEA-COMP:17070"/>
        <dbReference type="ChEBI" id="CHEBI:15378"/>
        <dbReference type="ChEBI" id="CHEBI:15379"/>
        <dbReference type="ChEBI" id="CHEBI:16526"/>
        <dbReference type="ChEBI" id="CHEBI:16810"/>
        <dbReference type="ChEBI" id="CHEBI:16842"/>
        <dbReference type="ChEBI" id="CHEBI:30031"/>
        <dbReference type="ChEBI" id="CHEBI:85452"/>
        <dbReference type="ChEBI" id="CHEBI:139075"/>
    </reaction>
    <physiologicalReaction direction="left-to-right" evidence="15">
        <dbReference type="Rhea" id="RHEA:70440"/>
    </physiologicalReaction>
</comment>
<dbReference type="InterPro" id="IPR027450">
    <property type="entry name" value="AlkB-like"/>
</dbReference>
<comment type="catalytic activity">
    <reaction evidence="18">
        <text>a 3,N(4)-etheno-2'-deoxycytidine in single-stranded DNA + 2-oxoglutarate + O2 + H2O = a 2'-deoxycytidine in single-stranded DNA + glyoxal + succinate + CO2</text>
        <dbReference type="Rhea" id="RHEA:70471"/>
        <dbReference type="Rhea" id="RHEA-COMP:12846"/>
        <dbReference type="Rhea" id="RHEA-COMP:17906"/>
        <dbReference type="ChEBI" id="CHEBI:15377"/>
        <dbReference type="ChEBI" id="CHEBI:15379"/>
        <dbReference type="ChEBI" id="CHEBI:16526"/>
        <dbReference type="ChEBI" id="CHEBI:16810"/>
        <dbReference type="ChEBI" id="CHEBI:30031"/>
        <dbReference type="ChEBI" id="CHEBI:34779"/>
        <dbReference type="ChEBI" id="CHEBI:85452"/>
        <dbReference type="ChEBI" id="CHEBI:189585"/>
    </reaction>
    <physiologicalReaction direction="left-to-right" evidence="18">
        <dbReference type="Rhea" id="RHEA:70472"/>
    </physiologicalReaction>
</comment>
<proteinExistence type="predicted"/>
<evidence type="ECO:0000256" key="6">
    <source>
        <dbReference type="ARBA" id="ARBA00022842"/>
    </source>
</evidence>
<comment type="catalytic activity">
    <reaction evidence="21">
        <text>a methylated nucleobase within DNA + 2-oxoglutarate + O2 = a nucleobase within DNA + formaldehyde + succinate + CO2</text>
        <dbReference type="Rhea" id="RHEA:30299"/>
        <dbReference type="Rhea" id="RHEA-COMP:12192"/>
        <dbReference type="Rhea" id="RHEA-COMP:12193"/>
        <dbReference type="ChEBI" id="CHEBI:15379"/>
        <dbReference type="ChEBI" id="CHEBI:16526"/>
        <dbReference type="ChEBI" id="CHEBI:16810"/>
        <dbReference type="ChEBI" id="CHEBI:16842"/>
        <dbReference type="ChEBI" id="CHEBI:30031"/>
        <dbReference type="ChEBI" id="CHEBI:32875"/>
        <dbReference type="ChEBI" id="CHEBI:64428"/>
        <dbReference type="EC" id="1.14.11.33"/>
    </reaction>
    <physiologicalReaction direction="left-to-right" evidence="21">
        <dbReference type="Rhea" id="RHEA:30300"/>
    </physiologicalReaction>
</comment>
<evidence type="ECO:0000256" key="17">
    <source>
        <dbReference type="ARBA" id="ARBA00051755"/>
    </source>
</evidence>
<comment type="catalytic activity">
    <reaction evidence="17">
        <text>a 1,N(2)-etheno-2'-deoxyguanosine in double-stranded DNA + 2-oxoglutarate + O2 + H2O = a 2'-deoxyguanosine in double-stranded DNA + glyoxal + succinate + CO2</text>
        <dbReference type="Rhea" id="RHEA:70487"/>
        <dbReference type="Rhea" id="RHEA-COMP:17910"/>
        <dbReference type="Rhea" id="RHEA-COMP:17912"/>
        <dbReference type="ChEBI" id="CHEBI:15377"/>
        <dbReference type="ChEBI" id="CHEBI:15379"/>
        <dbReference type="ChEBI" id="CHEBI:16526"/>
        <dbReference type="ChEBI" id="CHEBI:16810"/>
        <dbReference type="ChEBI" id="CHEBI:30031"/>
        <dbReference type="ChEBI" id="CHEBI:34779"/>
        <dbReference type="ChEBI" id="CHEBI:85445"/>
        <dbReference type="ChEBI" id="CHEBI:189586"/>
    </reaction>
    <physiologicalReaction direction="left-to-right" evidence="17">
        <dbReference type="Rhea" id="RHEA:70488"/>
    </physiologicalReaction>
</comment>
<evidence type="ECO:0000256" key="9">
    <source>
        <dbReference type="ARBA" id="ARBA00023004"/>
    </source>
</evidence>
<keyword evidence="11" id="KW-0539">Nucleus</keyword>
<protein>
    <recommendedName>
        <fullName evidence="24">DNA oxidative demethylase ALKBH2</fullName>
        <ecNumber evidence="23">1.14.11.33</ecNumber>
    </recommendedName>
    <alternativeName>
        <fullName evidence="25">Alkylated DNA repair protein alkB homolog 2</fullName>
    </alternativeName>
    <alternativeName>
        <fullName evidence="26">Alpha-ketoglutarate-dependent dioxygenase alkB homolog 2</fullName>
    </alternativeName>
</protein>
<evidence type="ECO:0000256" key="19">
    <source>
        <dbReference type="ARBA" id="ARBA00052627"/>
    </source>
</evidence>
<evidence type="ECO:0000256" key="1">
    <source>
        <dbReference type="ARBA" id="ARBA00001954"/>
    </source>
</evidence>
<keyword evidence="6" id="KW-0460">Magnesium</keyword>
<evidence type="ECO:0000256" key="26">
    <source>
        <dbReference type="ARBA" id="ARBA00081727"/>
    </source>
</evidence>
<dbReference type="GO" id="GO:0006307">
    <property type="term" value="P:DNA alkylation repair"/>
    <property type="evidence" value="ECO:0007669"/>
    <property type="project" value="UniProtKB-ARBA"/>
</dbReference>
<comment type="catalytic activity">
    <reaction evidence="20">
        <text>an N(1)-methyl-2'-deoxyadenosine in double-stranded DNA + 2-oxoglutarate + O2 = a 2'-deoxyadenosine in double-stranded DNA + formaldehyde + succinate + CO2 + H(+)</text>
        <dbReference type="Rhea" id="RHEA:70443"/>
        <dbReference type="Rhea" id="RHEA-COMP:14236"/>
        <dbReference type="Rhea" id="RHEA-COMP:17897"/>
        <dbReference type="ChEBI" id="CHEBI:15378"/>
        <dbReference type="ChEBI" id="CHEBI:15379"/>
        <dbReference type="ChEBI" id="CHEBI:16526"/>
        <dbReference type="ChEBI" id="CHEBI:16810"/>
        <dbReference type="ChEBI" id="CHEBI:16842"/>
        <dbReference type="ChEBI" id="CHEBI:30031"/>
        <dbReference type="ChEBI" id="CHEBI:90615"/>
        <dbReference type="ChEBI" id="CHEBI:139096"/>
    </reaction>
    <physiologicalReaction direction="left-to-right" evidence="20">
        <dbReference type="Rhea" id="RHEA:70444"/>
    </physiologicalReaction>
</comment>
<evidence type="ECO:0000256" key="10">
    <source>
        <dbReference type="ARBA" id="ARBA00023204"/>
    </source>
</evidence>
<evidence type="ECO:0000256" key="25">
    <source>
        <dbReference type="ARBA" id="ARBA00077989"/>
    </source>
</evidence>
<dbReference type="InterPro" id="IPR005123">
    <property type="entry name" value="Oxoglu/Fe-dep_dioxygenase_dom"/>
</dbReference>
<keyword evidence="5" id="KW-0227">DNA damage</keyword>
<dbReference type="GO" id="GO:0008198">
    <property type="term" value="F:ferrous iron binding"/>
    <property type="evidence" value="ECO:0007669"/>
    <property type="project" value="TreeGrafter"/>
</dbReference>
<dbReference type="PANTHER" id="PTHR31573">
    <property type="entry name" value="ALPHA-KETOGLUTARATE-DEPENDENT DIOXYGENASE ALKB HOMOLOG 2"/>
    <property type="match status" value="1"/>
</dbReference>
<evidence type="ECO:0000313" key="30">
    <source>
        <dbReference type="Proteomes" id="UP000027135"/>
    </source>
</evidence>
<feature type="binding site" evidence="27">
    <location>
        <position position="241"/>
    </location>
    <ligand>
        <name>2-oxoglutarate</name>
        <dbReference type="ChEBI" id="CHEBI:16810"/>
    </ligand>
</feature>
<evidence type="ECO:0000256" key="24">
    <source>
        <dbReference type="ARBA" id="ARBA00072134"/>
    </source>
</evidence>
<evidence type="ECO:0000256" key="12">
    <source>
        <dbReference type="ARBA" id="ARBA00051010"/>
    </source>
</evidence>
<keyword evidence="30" id="KW-1185">Reference proteome</keyword>
<dbReference type="eggNOG" id="ENOG502QTDK">
    <property type="taxonomic scope" value="Eukaryota"/>
</dbReference>
<dbReference type="InParanoid" id="A0A067RC09"/>
<comment type="subcellular location">
    <subcellularLocation>
        <location evidence="2">Nucleus</location>
        <location evidence="2">Nucleolus</location>
    </subcellularLocation>
    <subcellularLocation>
        <location evidence="3">Nucleus</location>
        <location evidence="3">Nucleoplasm</location>
    </subcellularLocation>
</comment>
<dbReference type="GO" id="GO:0005730">
    <property type="term" value="C:nucleolus"/>
    <property type="evidence" value="ECO:0007669"/>
    <property type="project" value="UniProtKB-SubCell"/>
</dbReference>
<feature type="binding site" evidence="27">
    <location>
        <position position="160"/>
    </location>
    <ligand>
        <name>substrate</name>
    </ligand>
</feature>
<dbReference type="AlphaFoldDB" id="A0A067RC09"/>
<feature type="binding site" evidence="27">
    <location>
        <begin position="108"/>
        <end position="110"/>
    </location>
    <ligand>
        <name>substrate</name>
    </ligand>
</feature>
<dbReference type="OMA" id="TQHHWQH"/>
<keyword evidence="4" id="KW-0479">Metal-binding</keyword>
<evidence type="ECO:0000256" key="21">
    <source>
        <dbReference type="ARBA" id="ARBA00053025"/>
    </source>
</evidence>
<evidence type="ECO:0000256" key="23">
    <source>
        <dbReference type="ARBA" id="ARBA00066725"/>
    </source>
</evidence>
<evidence type="ECO:0000256" key="15">
    <source>
        <dbReference type="ARBA" id="ARBA00051376"/>
    </source>
</evidence>
<evidence type="ECO:0000313" key="29">
    <source>
        <dbReference type="EMBL" id="KDR21426.1"/>
    </source>
</evidence>
<feature type="domain" description="Fe2OG dioxygenase" evidence="28">
    <location>
        <begin position="138"/>
        <end position="244"/>
    </location>
</feature>
<name>A0A067RC09_ZOONE</name>
<dbReference type="Pfam" id="PF13532">
    <property type="entry name" value="2OG-FeII_Oxy_2"/>
    <property type="match status" value="1"/>
</dbReference>
<dbReference type="Gene3D" id="2.60.120.590">
    <property type="entry name" value="Alpha-ketoglutarate-dependent dioxygenase AlkB-like"/>
    <property type="match status" value="1"/>
</dbReference>
<evidence type="ECO:0000256" key="2">
    <source>
        <dbReference type="ARBA" id="ARBA00004604"/>
    </source>
</evidence>
<dbReference type="EC" id="1.14.11.33" evidence="23"/>
<evidence type="ECO:0000256" key="18">
    <source>
        <dbReference type="ARBA" id="ARBA00052597"/>
    </source>
</evidence>
<evidence type="ECO:0000256" key="7">
    <source>
        <dbReference type="ARBA" id="ARBA00022964"/>
    </source>
</evidence>
<dbReference type="Proteomes" id="UP000027135">
    <property type="component" value="Unassembled WGS sequence"/>
</dbReference>
<dbReference type="FunFam" id="2.60.120.590:FF:000004">
    <property type="entry name" value="DNA oxidative demethylase ALKBH2"/>
    <property type="match status" value="1"/>
</dbReference>
<organism evidence="29 30">
    <name type="scientific">Zootermopsis nevadensis</name>
    <name type="common">Dampwood termite</name>
    <dbReference type="NCBI Taxonomy" id="136037"/>
    <lineage>
        <taxon>Eukaryota</taxon>
        <taxon>Metazoa</taxon>
        <taxon>Ecdysozoa</taxon>
        <taxon>Arthropoda</taxon>
        <taxon>Hexapoda</taxon>
        <taxon>Insecta</taxon>
        <taxon>Pterygota</taxon>
        <taxon>Neoptera</taxon>
        <taxon>Polyneoptera</taxon>
        <taxon>Dictyoptera</taxon>
        <taxon>Blattodea</taxon>
        <taxon>Blattoidea</taxon>
        <taxon>Termitoidae</taxon>
        <taxon>Termopsidae</taxon>
        <taxon>Zootermopsis</taxon>
    </lineage>
</organism>
<dbReference type="EMBL" id="KK852556">
    <property type="protein sequence ID" value="KDR21426.1"/>
    <property type="molecule type" value="Genomic_DNA"/>
</dbReference>
<feature type="binding site" evidence="27">
    <location>
        <position position="235"/>
    </location>
    <ligand>
        <name>2-oxoglutarate</name>
        <dbReference type="ChEBI" id="CHEBI:16810"/>
    </ligand>
</feature>
<reference evidence="29 30" key="1">
    <citation type="journal article" date="2014" name="Nat. Commun.">
        <title>Molecular traces of alternative social organization in a termite genome.</title>
        <authorList>
            <person name="Terrapon N."/>
            <person name="Li C."/>
            <person name="Robertson H.M."/>
            <person name="Ji L."/>
            <person name="Meng X."/>
            <person name="Booth W."/>
            <person name="Chen Z."/>
            <person name="Childers C.P."/>
            <person name="Glastad K.M."/>
            <person name="Gokhale K."/>
            <person name="Gowin J."/>
            <person name="Gronenberg W."/>
            <person name="Hermansen R.A."/>
            <person name="Hu H."/>
            <person name="Hunt B.G."/>
            <person name="Huylmans A.K."/>
            <person name="Khalil S.M."/>
            <person name="Mitchell R.D."/>
            <person name="Munoz-Torres M.C."/>
            <person name="Mustard J.A."/>
            <person name="Pan H."/>
            <person name="Reese J.T."/>
            <person name="Scharf M.E."/>
            <person name="Sun F."/>
            <person name="Vogel H."/>
            <person name="Xiao J."/>
            <person name="Yang W."/>
            <person name="Yang Z."/>
            <person name="Yang Z."/>
            <person name="Zhou J."/>
            <person name="Zhu J."/>
            <person name="Brent C.S."/>
            <person name="Elsik C.G."/>
            <person name="Goodisman M.A."/>
            <person name="Liberles D.A."/>
            <person name="Roe R.M."/>
            <person name="Vargo E.L."/>
            <person name="Vilcinskas A."/>
            <person name="Wang J."/>
            <person name="Bornberg-Bauer E."/>
            <person name="Korb J."/>
            <person name="Zhang G."/>
            <person name="Liebig J."/>
        </authorList>
    </citation>
    <scope>NUCLEOTIDE SEQUENCE [LARGE SCALE GENOMIC DNA]</scope>
    <source>
        <tissue evidence="29">Whole organism</tissue>
    </source>
</reference>
<evidence type="ECO:0000256" key="8">
    <source>
        <dbReference type="ARBA" id="ARBA00023002"/>
    </source>
</evidence>
<dbReference type="STRING" id="136037.A0A067RC09"/>
<evidence type="ECO:0000256" key="3">
    <source>
        <dbReference type="ARBA" id="ARBA00004642"/>
    </source>
</evidence>
<feature type="binding site" evidence="27">
    <location>
        <position position="145"/>
    </location>
    <ligand>
        <name>2-oxoglutarate</name>
        <dbReference type="ChEBI" id="CHEBI:16810"/>
    </ligand>
</feature>
<keyword evidence="9" id="KW-0408">Iron</keyword>
<dbReference type="PANTHER" id="PTHR31573:SF1">
    <property type="entry name" value="DNA OXIDATIVE DEMETHYLASE ALKBH2"/>
    <property type="match status" value="1"/>
</dbReference>
<evidence type="ECO:0000256" key="4">
    <source>
        <dbReference type="ARBA" id="ARBA00022723"/>
    </source>
</evidence>
<feature type="binding site" evidence="27">
    <location>
        <position position="223"/>
    </location>
    <ligand>
        <name>2-oxoglutarate</name>
        <dbReference type="ChEBI" id="CHEBI:16810"/>
    </ligand>
</feature>
<dbReference type="PROSITE" id="PS51471">
    <property type="entry name" value="FE2OG_OXY"/>
    <property type="match status" value="1"/>
</dbReference>
<comment type="catalytic activity">
    <reaction evidence="13">
        <text>an N(3)-methyl-2'-deoxycytidine in single-stranded DNA + 2-oxoglutarate + O2 = a 2'-deoxycytidine in single-stranded DNA + formaldehyde + succinate + CO2 + H(+)</text>
        <dbReference type="Rhea" id="RHEA:70435"/>
        <dbReference type="Rhea" id="RHEA-COMP:12846"/>
        <dbReference type="Rhea" id="RHEA-COMP:17894"/>
        <dbReference type="ChEBI" id="CHEBI:15378"/>
        <dbReference type="ChEBI" id="CHEBI:15379"/>
        <dbReference type="ChEBI" id="CHEBI:16526"/>
        <dbReference type="ChEBI" id="CHEBI:16810"/>
        <dbReference type="ChEBI" id="CHEBI:16842"/>
        <dbReference type="ChEBI" id="CHEBI:30031"/>
        <dbReference type="ChEBI" id="CHEBI:85452"/>
        <dbReference type="ChEBI" id="CHEBI:139075"/>
    </reaction>
    <physiologicalReaction direction="left-to-right" evidence="13">
        <dbReference type="Rhea" id="RHEA:70436"/>
    </physiologicalReaction>
</comment>
<dbReference type="InterPro" id="IPR032852">
    <property type="entry name" value="ALKBH2"/>
</dbReference>
<comment type="cofactor">
    <cofactor evidence="1">
        <name>Fe(2+)</name>
        <dbReference type="ChEBI" id="CHEBI:29033"/>
    </cofactor>
</comment>
<dbReference type="GO" id="GO:0035516">
    <property type="term" value="F:broad specificity oxidative DNA demethylase activity"/>
    <property type="evidence" value="ECO:0007669"/>
    <property type="project" value="UniProtKB-EC"/>
</dbReference>